<protein>
    <submittedName>
        <fullName evidence="3">Uncharacterized protein</fullName>
    </submittedName>
</protein>
<proteinExistence type="predicted"/>
<feature type="region of interest" description="Disordered" evidence="2">
    <location>
        <begin position="67"/>
        <end position="145"/>
    </location>
</feature>
<reference evidence="3 4" key="2">
    <citation type="journal article" date="2017" name="Front. Plant Sci.">
        <title>Gene Classification and Mining of Molecular Markers Useful in Red Clover (Trifolium pratense) Breeding.</title>
        <authorList>
            <person name="Istvanek J."/>
            <person name="Dluhosova J."/>
            <person name="Dluhos P."/>
            <person name="Patkova L."/>
            <person name="Nedelnik J."/>
            <person name="Repkova J."/>
        </authorList>
    </citation>
    <scope>NUCLEOTIDE SEQUENCE [LARGE SCALE GENOMIC DNA]</scope>
    <source>
        <strain evidence="4">cv. Tatra</strain>
        <tissue evidence="3">Young leaves</tissue>
    </source>
</reference>
<evidence type="ECO:0000256" key="2">
    <source>
        <dbReference type="SAM" id="MobiDB-lite"/>
    </source>
</evidence>
<dbReference type="EMBL" id="ASHM01022195">
    <property type="protein sequence ID" value="PNY03094.1"/>
    <property type="molecule type" value="Genomic_DNA"/>
</dbReference>
<feature type="non-terminal residue" evidence="3">
    <location>
        <position position="145"/>
    </location>
</feature>
<organism evidence="3 4">
    <name type="scientific">Trifolium pratense</name>
    <name type="common">Red clover</name>
    <dbReference type="NCBI Taxonomy" id="57577"/>
    <lineage>
        <taxon>Eukaryota</taxon>
        <taxon>Viridiplantae</taxon>
        <taxon>Streptophyta</taxon>
        <taxon>Embryophyta</taxon>
        <taxon>Tracheophyta</taxon>
        <taxon>Spermatophyta</taxon>
        <taxon>Magnoliopsida</taxon>
        <taxon>eudicotyledons</taxon>
        <taxon>Gunneridae</taxon>
        <taxon>Pentapetalae</taxon>
        <taxon>rosids</taxon>
        <taxon>fabids</taxon>
        <taxon>Fabales</taxon>
        <taxon>Fabaceae</taxon>
        <taxon>Papilionoideae</taxon>
        <taxon>50 kb inversion clade</taxon>
        <taxon>NPAAA clade</taxon>
        <taxon>Hologalegina</taxon>
        <taxon>IRL clade</taxon>
        <taxon>Trifolieae</taxon>
        <taxon>Trifolium</taxon>
    </lineage>
</organism>
<sequence>MENWQDQHDALKDEVAQLTGKLDKALELLANMSQPTQPAVLEATEPVTLTSQGGSIWPFLGLPPGYTPPKYIPTQQIPQNTQTPQNRAEGSNTHATRVPPIKPVVVSQPENLDDPRNAYQGPDSFDDVPKVPRLEETHQKFKAIE</sequence>
<evidence type="ECO:0000256" key="1">
    <source>
        <dbReference type="SAM" id="Coils"/>
    </source>
</evidence>
<evidence type="ECO:0000313" key="4">
    <source>
        <dbReference type="Proteomes" id="UP000236291"/>
    </source>
</evidence>
<dbReference type="AlphaFoldDB" id="A0A2K3NJ89"/>
<feature type="coiled-coil region" evidence="1">
    <location>
        <begin position="1"/>
        <end position="28"/>
    </location>
</feature>
<dbReference type="ExpressionAtlas" id="A0A2K3NJ89">
    <property type="expression patterns" value="baseline"/>
</dbReference>
<accession>A0A2K3NJ89</accession>
<dbReference type="Proteomes" id="UP000236291">
    <property type="component" value="Unassembled WGS sequence"/>
</dbReference>
<feature type="compositionally biased region" description="Low complexity" evidence="2">
    <location>
        <begin position="72"/>
        <end position="86"/>
    </location>
</feature>
<reference evidence="3 4" key="1">
    <citation type="journal article" date="2014" name="Am. J. Bot.">
        <title>Genome assembly and annotation for red clover (Trifolium pratense; Fabaceae).</title>
        <authorList>
            <person name="Istvanek J."/>
            <person name="Jaros M."/>
            <person name="Krenek A."/>
            <person name="Repkova J."/>
        </authorList>
    </citation>
    <scope>NUCLEOTIDE SEQUENCE [LARGE SCALE GENOMIC DNA]</scope>
    <source>
        <strain evidence="4">cv. Tatra</strain>
        <tissue evidence="3">Young leaves</tissue>
    </source>
</reference>
<feature type="compositionally biased region" description="Basic and acidic residues" evidence="2">
    <location>
        <begin position="127"/>
        <end position="145"/>
    </location>
</feature>
<evidence type="ECO:0000313" key="3">
    <source>
        <dbReference type="EMBL" id="PNY03094.1"/>
    </source>
</evidence>
<comment type="caution">
    <text evidence="3">The sequence shown here is derived from an EMBL/GenBank/DDBJ whole genome shotgun (WGS) entry which is preliminary data.</text>
</comment>
<gene>
    <name evidence="3" type="ORF">L195_g026417</name>
</gene>
<name>A0A2K3NJ89_TRIPR</name>
<keyword evidence="1" id="KW-0175">Coiled coil</keyword>